<dbReference type="InterPro" id="IPR036163">
    <property type="entry name" value="HMA_dom_sf"/>
</dbReference>
<gene>
    <name evidence="3" type="ORF">ACFQ4O_14235</name>
</gene>
<evidence type="ECO:0000313" key="3">
    <source>
        <dbReference type="EMBL" id="MFD1333159.1"/>
    </source>
</evidence>
<dbReference type="InterPro" id="IPR006121">
    <property type="entry name" value="HMA_dom"/>
</dbReference>
<dbReference type="Proteomes" id="UP001597171">
    <property type="component" value="Unassembled WGS sequence"/>
</dbReference>
<feature type="non-terminal residue" evidence="3">
    <location>
        <position position="87"/>
    </location>
</feature>
<keyword evidence="4" id="KW-1185">Reference proteome</keyword>
<evidence type="ECO:0000259" key="2">
    <source>
        <dbReference type="PROSITE" id="PS50846"/>
    </source>
</evidence>
<proteinExistence type="predicted"/>
<feature type="domain" description="HMA" evidence="2">
    <location>
        <begin position="16"/>
        <end position="81"/>
    </location>
</feature>
<protein>
    <submittedName>
        <fullName evidence="3">Heavy metal-associated domain-containing protein</fullName>
    </submittedName>
</protein>
<dbReference type="RefSeq" id="WP_378776463.1">
    <property type="nucleotide sequence ID" value="NZ_JBHTMX010000176.1"/>
</dbReference>
<accession>A0ABW3ZAT0</accession>
<dbReference type="SUPFAM" id="SSF55008">
    <property type="entry name" value="HMA, heavy metal-associated domain"/>
    <property type="match status" value="1"/>
</dbReference>
<dbReference type="Pfam" id="PF00403">
    <property type="entry name" value="HMA"/>
    <property type="match status" value="1"/>
</dbReference>
<evidence type="ECO:0000313" key="4">
    <source>
        <dbReference type="Proteomes" id="UP001597171"/>
    </source>
</evidence>
<name>A0ABW3ZAT0_9HYPH</name>
<keyword evidence="1" id="KW-0479">Metal-binding</keyword>
<reference evidence="4" key="1">
    <citation type="journal article" date="2019" name="Int. J. Syst. Evol. Microbiol.">
        <title>The Global Catalogue of Microorganisms (GCM) 10K type strain sequencing project: providing services to taxonomists for standard genome sequencing and annotation.</title>
        <authorList>
            <consortium name="The Broad Institute Genomics Platform"/>
            <consortium name="The Broad Institute Genome Sequencing Center for Infectious Disease"/>
            <person name="Wu L."/>
            <person name="Ma J."/>
        </authorList>
    </citation>
    <scope>NUCLEOTIDE SEQUENCE [LARGE SCALE GENOMIC DNA]</scope>
    <source>
        <strain evidence="4">CCUG 61696</strain>
    </source>
</reference>
<dbReference type="Gene3D" id="3.30.70.100">
    <property type="match status" value="1"/>
</dbReference>
<comment type="caution">
    <text evidence="3">The sequence shown here is derived from an EMBL/GenBank/DDBJ whole genome shotgun (WGS) entry which is preliminary data.</text>
</comment>
<dbReference type="PROSITE" id="PS01047">
    <property type="entry name" value="HMA_1"/>
    <property type="match status" value="1"/>
</dbReference>
<evidence type="ECO:0000256" key="1">
    <source>
        <dbReference type="ARBA" id="ARBA00022723"/>
    </source>
</evidence>
<organism evidence="3 4">
    <name type="scientific">Methylopila musalis</name>
    <dbReference type="NCBI Taxonomy" id="1134781"/>
    <lineage>
        <taxon>Bacteria</taxon>
        <taxon>Pseudomonadati</taxon>
        <taxon>Pseudomonadota</taxon>
        <taxon>Alphaproteobacteria</taxon>
        <taxon>Hyphomicrobiales</taxon>
        <taxon>Methylopilaceae</taxon>
        <taxon>Methylopila</taxon>
    </lineage>
</organism>
<dbReference type="PROSITE" id="PS50846">
    <property type="entry name" value="HMA_2"/>
    <property type="match status" value="1"/>
</dbReference>
<sequence>MTRPEPARAFQPADGGALTLDVEGMSCAACAARIEKVLGQTPGIAQAVVNLPLERADVRFSGPVDAEAALSAVRRAGYDAHVRPAGA</sequence>
<dbReference type="EMBL" id="JBHTMX010000176">
    <property type="protein sequence ID" value="MFD1333159.1"/>
    <property type="molecule type" value="Genomic_DNA"/>
</dbReference>
<dbReference type="InterPro" id="IPR017969">
    <property type="entry name" value="Heavy-metal-associated_CS"/>
</dbReference>
<dbReference type="CDD" id="cd00371">
    <property type="entry name" value="HMA"/>
    <property type="match status" value="1"/>
</dbReference>